<evidence type="ECO:0000313" key="3">
    <source>
        <dbReference type="EMBL" id="AJE20721.1"/>
    </source>
</evidence>
<dbReference type="STRING" id="1328314.Achr_12430"/>
<dbReference type="EMBL" id="CP010415">
    <property type="protein sequence ID" value="AJE20721.1"/>
    <property type="molecule type" value="Genomic_DNA"/>
</dbReference>
<dbReference type="HOGENOM" id="CLU_030169_5_0_6"/>
<protein>
    <submittedName>
        <fullName evidence="3">Beta-lactamase class C and other penicillin binding protein</fullName>
    </submittedName>
</protein>
<evidence type="ECO:0000313" key="4">
    <source>
        <dbReference type="Proteomes" id="UP000068210"/>
    </source>
</evidence>
<gene>
    <name evidence="3" type="ORF">Achr_12430</name>
</gene>
<dbReference type="InterPro" id="IPR001466">
    <property type="entry name" value="Beta-lactam-related"/>
</dbReference>
<feature type="chain" id="PRO_5002173170" evidence="1">
    <location>
        <begin position="22"/>
        <end position="373"/>
    </location>
</feature>
<evidence type="ECO:0000259" key="2">
    <source>
        <dbReference type="Pfam" id="PF00144"/>
    </source>
</evidence>
<feature type="signal peptide" evidence="1">
    <location>
        <begin position="1"/>
        <end position="21"/>
    </location>
</feature>
<proteinExistence type="predicted"/>
<organism evidence="3 4">
    <name type="scientific">Azotobacter chroococcum NCIMB 8003</name>
    <dbReference type="NCBI Taxonomy" id="1328314"/>
    <lineage>
        <taxon>Bacteria</taxon>
        <taxon>Pseudomonadati</taxon>
        <taxon>Pseudomonadota</taxon>
        <taxon>Gammaproteobacteria</taxon>
        <taxon>Pseudomonadales</taxon>
        <taxon>Pseudomonadaceae</taxon>
        <taxon>Azotobacter</taxon>
    </lineage>
</organism>
<dbReference type="Pfam" id="PF00144">
    <property type="entry name" value="Beta-lactamase"/>
    <property type="match status" value="1"/>
</dbReference>
<dbReference type="SUPFAM" id="SSF56601">
    <property type="entry name" value="beta-lactamase/transpeptidase-like"/>
    <property type="match status" value="1"/>
</dbReference>
<dbReference type="InterPro" id="IPR012338">
    <property type="entry name" value="Beta-lactam/transpept-like"/>
</dbReference>
<dbReference type="RefSeq" id="WP_039802809.1">
    <property type="nucleotide sequence ID" value="NZ_CP010415.1"/>
</dbReference>
<name>A0A0C4WKU3_9GAMM</name>
<keyword evidence="4" id="KW-1185">Reference proteome</keyword>
<feature type="domain" description="Beta-lactamase-related" evidence="2">
    <location>
        <begin position="62"/>
        <end position="364"/>
    </location>
</feature>
<dbReference type="PANTHER" id="PTHR43283">
    <property type="entry name" value="BETA-LACTAMASE-RELATED"/>
    <property type="match status" value="1"/>
</dbReference>
<keyword evidence="1" id="KW-0732">Signal</keyword>
<dbReference type="Gene3D" id="3.40.710.10">
    <property type="entry name" value="DD-peptidase/beta-lactamase superfamily"/>
    <property type="match status" value="1"/>
</dbReference>
<dbReference type="InterPro" id="IPR050789">
    <property type="entry name" value="Diverse_Enzym_Activities"/>
</dbReference>
<sequence length="373" mass="40837">MPAIAFPVLFLLACLAATVLAAGPAGAGEAWPGADWTRQSVVPGAALEAFEAYAFPLRDEAERSGVRSDAVVVIRDGVLVYERYAAPTTERTPHLVWSVSKSLLACLLGIAYGEGRFRLDDPALQYYPPLAGHPDLRMRHLLNWTSGLAWEEDYEYAPLRSSVVAMLYTRGREDMAGFVARHAAGAAPGTRFGYSSGDSLLLAAALKGMLPAGQYADYPWRALFEPLGITSAVWERDAAGTFIGASYAYLNARDLARIGLLMLRDGRWGERRLLPADWVAFNRSPVPGYRPRAEGLVPGGHWWLNLPLEGAPRPWPDAPADTFAALGHWGQALYVLPAEKLVIVRFADDRDPSYRHNDFLRLARAAFVSGEAR</sequence>
<dbReference type="Proteomes" id="UP000068210">
    <property type="component" value="Chromosome"/>
</dbReference>
<reference evidence="3 4" key="1">
    <citation type="journal article" date="2015" name="PLoS ONE">
        <title>Azotobacter Genomes: The Genome of Azotobacter chroococcum NCIMB 8003 (ATCC 4412).</title>
        <authorList>
            <person name="Robson R.L."/>
            <person name="Jones R."/>
            <person name="Robson R.M."/>
            <person name="Schwartz A."/>
            <person name="Richardson T.H."/>
        </authorList>
    </citation>
    <scope>NUCLEOTIDE SEQUENCE [LARGE SCALE GENOMIC DNA]</scope>
    <source>
        <strain evidence="3 4">NCIMB 8003</strain>
    </source>
</reference>
<accession>A0A0C4WKU3</accession>
<dbReference type="AlphaFoldDB" id="A0A0C4WKU3"/>
<evidence type="ECO:0000256" key="1">
    <source>
        <dbReference type="SAM" id="SignalP"/>
    </source>
</evidence>
<dbReference type="PANTHER" id="PTHR43283:SF7">
    <property type="entry name" value="BETA-LACTAMASE-RELATED DOMAIN-CONTAINING PROTEIN"/>
    <property type="match status" value="1"/>
</dbReference>
<dbReference type="KEGG" id="acx:Achr_12430"/>